<evidence type="ECO:0000313" key="2">
    <source>
        <dbReference type="Proteomes" id="UP000770015"/>
    </source>
</evidence>
<dbReference type="OrthoDB" id="4758907at2759"/>
<proteinExistence type="predicted"/>
<protein>
    <recommendedName>
        <fullName evidence="3">F-box domain-containing protein</fullName>
    </recommendedName>
</protein>
<sequence length="102" mass="11717">MAHSIFSSPDVLLLIADQMNGRRALRSLVLVNRLFNDIFSPELWKTMDIRNFDTWPHDILDRDHSPLSSSNLAHVRSIIVNLPTKLELPNIHDMDEKKGICV</sequence>
<dbReference type="Proteomes" id="UP000770015">
    <property type="component" value="Unassembled WGS sequence"/>
</dbReference>
<gene>
    <name evidence="1" type="ORF">F5X68DRAFT_231198</name>
</gene>
<dbReference type="EMBL" id="JAGSXJ010000009">
    <property type="protein sequence ID" value="KAH6688575.1"/>
    <property type="molecule type" value="Genomic_DNA"/>
</dbReference>
<evidence type="ECO:0008006" key="3">
    <source>
        <dbReference type="Google" id="ProtNLM"/>
    </source>
</evidence>
<reference evidence="1" key="1">
    <citation type="journal article" date="2021" name="Nat. Commun.">
        <title>Genetic determinants of endophytism in the Arabidopsis root mycobiome.</title>
        <authorList>
            <person name="Mesny F."/>
            <person name="Miyauchi S."/>
            <person name="Thiergart T."/>
            <person name="Pickel B."/>
            <person name="Atanasova L."/>
            <person name="Karlsson M."/>
            <person name="Huettel B."/>
            <person name="Barry K.W."/>
            <person name="Haridas S."/>
            <person name="Chen C."/>
            <person name="Bauer D."/>
            <person name="Andreopoulos W."/>
            <person name="Pangilinan J."/>
            <person name="LaButti K."/>
            <person name="Riley R."/>
            <person name="Lipzen A."/>
            <person name="Clum A."/>
            <person name="Drula E."/>
            <person name="Henrissat B."/>
            <person name="Kohler A."/>
            <person name="Grigoriev I.V."/>
            <person name="Martin F.M."/>
            <person name="Hacquard S."/>
        </authorList>
    </citation>
    <scope>NUCLEOTIDE SEQUENCE</scope>
    <source>
        <strain evidence="1">MPI-SDFR-AT-0117</strain>
    </source>
</reference>
<accession>A0A9P8VF54</accession>
<dbReference type="SUPFAM" id="SSF81383">
    <property type="entry name" value="F-box domain"/>
    <property type="match status" value="1"/>
</dbReference>
<comment type="caution">
    <text evidence="1">The sequence shown here is derived from an EMBL/GenBank/DDBJ whole genome shotgun (WGS) entry which is preliminary data.</text>
</comment>
<evidence type="ECO:0000313" key="1">
    <source>
        <dbReference type="EMBL" id="KAH6688575.1"/>
    </source>
</evidence>
<dbReference type="AlphaFoldDB" id="A0A9P8VF54"/>
<dbReference type="InterPro" id="IPR036047">
    <property type="entry name" value="F-box-like_dom_sf"/>
</dbReference>
<name>A0A9P8VF54_9PEZI</name>
<organism evidence="1 2">
    <name type="scientific">Plectosphaerella plurivora</name>
    <dbReference type="NCBI Taxonomy" id="936078"/>
    <lineage>
        <taxon>Eukaryota</taxon>
        <taxon>Fungi</taxon>
        <taxon>Dikarya</taxon>
        <taxon>Ascomycota</taxon>
        <taxon>Pezizomycotina</taxon>
        <taxon>Sordariomycetes</taxon>
        <taxon>Hypocreomycetidae</taxon>
        <taxon>Glomerellales</taxon>
        <taxon>Plectosphaerellaceae</taxon>
        <taxon>Plectosphaerella</taxon>
    </lineage>
</organism>
<keyword evidence="2" id="KW-1185">Reference proteome</keyword>